<keyword evidence="1" id="KW-1133">Transmembrane helix</keyword>
<keyword evidence="1" id="KW-0812">Transmembrane</keyword>
<feature type="transmembrane region" description="Helical" evidence="1">
    <location>
        <begin position="6"/>
        <end position="26"/>
    </location>
</feature>
<sequence length="106" mass="12679">MIEVLFYIAGAVTIVVLFTLWCIVSIERVRKEREISAYAALCGRIQEQINETRDRISSVKMHLYVTDHNLDQAILRWKYEYLIKQEQWLIELMCGKIEEEKQEEKQ</sequence>
<evidence type="ECO:0000256" key="1">
    <source>
        <dbReference type="SAM" id="Phobius"/>
    </source>
</evidence>
<dbReference type="RefSeq" id="WP_118045272.1">
    <property type="nucleotide sequence ID" value="NZ_QSJW01000004.1"/>
</dbReference>
<protein>
    <submittedName>
        <fullName evidence="2">Uncharacterized protein</fullName>
    </submittedName>
</protein>
<evidence type="ECO:0000313" key="2">
    <source>
        <dbReference type="EMBL" id="RHE13244.1"/>
    </source>
</evidence>
<organism evidence="2 3">
    <name type="scientific">Blautia obeum</name>
    <dbReference type="NCBI Taxonomy" id="40520"/>
    <lineage>
        <taxon>Bacteria</taxon>
        <taxon>Bacillati</taxon>
        <taxon>Bacillota</taxon>
        <taxon>Clostridia</taxon>
        <taxon>Lachnospirales</taxon>
        <taxon>Lachnospiraceae</taxon>
        <taxon>Blautia</taxon>
    </lineage>
</organism>
<reference evidence="2 3" key="1">
    <citation type="submission" date="2018-08" db="EMBL/GenBank/DDBJ databases">
        <title>A genome reference for cultivated species of the human gut microbiota.</title>
        <authorList>
            <person name="Zou Y."/>
            <person name="Xue W."/>
            <person name="Luo G."/>
        </authorList>
    </citation>
    <scope>NUCLEOTIDE SEQUENCE [LARGE SCALE GENOMIC DNA]</scope>
    <source>
        <strain evidence="2 3">AM29-25AC</strain>
    </source>
</reference>
<comment type="caution">
    <text evidence="2">The sequence shown here is derived from an EMBL/GenBank/DDBJ whole genome shotgun (WGS) entry which is preliminary data.</text>
</comment>
<keyword evidence="1" id="KW-0472">Membrane</keyword>
<dbReference type="EMBL" id="QSJW01000004">
    <property type="protein sequence ID" value="RHE13244.1"/>
    <property type="molecule type" value="Genomic_DNA"/>
</dbReference>
<gene>
    <name evidence="2" type="ORF">DW767_07800</name>
</gene>
<dbReference type="Proteomes" id="UP000284644">
    <property type="component" value="Unassembled WGS sequence"/>
</dbReference>
<accession>A0A414I911</accession>
<evidence type="ECO:0000313" key="3">
    <source>
        <dbReference type="Proteomes" id="UP000284644"/>
    </source>
</evidence>
<name>A0A414I911_9FIRM</name>
<dbReference type="AlphaFoldDB" id="A0A414I911"/>
<proteinExistence type="predicted"/>